<gene>
    <name evidence="1" type="ORF">CAL20_08390</name>
</gene>
<comment type="caution">
    <text evidence="1">The sequence shown here is derived from an EMBL/GenBank/DDBJ whole genome shotgun (WGS) entry which is preliminary data.</text>
</comment>
<protein>
    <submittedName>
        <fullName evidence="1">Uncharacterized protein</fullName>
    </submittedName>
</protein>
<dbReference type="AlphaFoldDB" id="A0A261U746"/>
<accession>A0A261U746</accession>
<evidence type="ECO:0000313" key="2">
    <source>
        <dbReference type="Proteomes" id="UP000216885"/>
    </source>
</evidence>
<dbReference type="EMBL" id="NEVQ01000012">
    <property type="protein sequence ID" value="OZI57411.1"/>
    <property type="molecule type" value="Genomic_DNA"/>
</dbReference>
<evidence type="ECO:0000313" key="1">
    <source>
        <dbReference type="EMBL" id="OZI57411.1"/>
    </source>
</evidence>
<name>A0A261U746_9BORD</name>
<reference evidence="1 2" key="1">
    <citation type="submission" date="2017-05" db="EMBL/GenBank/DDBJ databases">
        <title>Complete and WGS of Bordetella genogroups.</title>
        <authorList>
            <person name="Spilker T."/>
            <person name="LiPuma J."/>
        </authorList>
    </citation>
    <scope>NUCLEOTIDE SEQUENCE [LARGE SCALE GENOMIC DNA]</scope>
    <source>
        <strain evidence="1 2">AU9919</strain>
    </source>
</reference>
<keyword evidence="2" id="KW-1185">Reference proteome</keyword>
<proteinExistence type="predicted"/>
<sequence length="247" mass="27572">MAAFQSKAAFMELASTLRSASHLKVDRKARELLVQKWTWIAPRSKALTAAVEDTLGRFERFQLASPRNHAKIVIYTLEVYAGCKRACGGALHHCWTTFKERMVMKILERFLARVLHVFVKLLPRADDPTRSETPMSSPTRRHGDAMRSPWRIYRLYAINSRLLLRGETGRIISIGTYAGDAPIMKYNLGAGATRGPCSSLPLLLADVSEHLTASKLELSLAQASEHVIASVELDRSPHLDVSLPLQP</sequence>
<dbReference type="RefSeq" id="WP_094837632.1">
    <property type="nucleotide sequence ID" value="NZ_NEVQ01000012.1"/>
</dbReference>
<organism evidence="1 2">
    <name type="scientific">Bordetella genomosp. 4</name>
    <dbReference type="NCBI Taxonomy" id="463044"/>
    <lineage>
        <taxon>Bacteria</taxon>
        <taxon>Pseudomonadati</taxon>
        <taxon>Pseudomonadota</taxon>
        <taxon>Betaproteobacteria</taxon>
        <taxon>Burkholderiales</taxon>
        <taxon>Alcaligenaceae</taxon>
        <taxon>Bordetella</taxon>
    </lineage>
</organism>
<dbReference type="Proteomes" id="UP000216885">
    <property type="component" value="Unassembled WGS sequence"/>
</dbReference>